<accession>A0A4R2N864</accession>
<evidence type="ECO:0000259" key="1">
    <source>
        <dbReference type="Pfam" id="PF20473"/>
    </source>
</evidence>
<comment type="caution">
    <text evidence="2">The sequence shown here is derived from an EMBL/GenBank/DDBJ whole genome shotgun (WGS) entry which is preliminary data.</text>
</comment>
<reference evidence="2 3" key="1">
    <citation type="submission" date="2019-03" db="EMBL/GenBank/DDBJ databases">
        <title>Genomic Encyclopedia of Type Strains, Phase IV (KMG-IV): sequencing the most valuable type-strain genomes for metagenomic binning, comparative biology and taxonomic classification.</title>
        <authorList>
            <person name="Goeker M."/>
        </authorList>
    </citation>
    <scope>NUCLEOTIDE SEQUENCE [LARGE SCALE GENOMIC DNA]</scope>
    <source>
        <strain evidence="2 3">DSM 16380</strain>
    </source>
</reference>
<name>A0A4R2N864_9PAST</name>
<organism evidence="2 3">
    <name type="scientific">Nicoletella semolina</name>
    <dbReference type="NCBI Taxonomy" id="271160"/>
    <lineage>
        <taxon>Bacteria</taxon>
        <taxon>Pseudomonadati</taxon>
        <taxon>Pseudomonadota</taxon>
        <taxon>Gammaproteobacteria</taxon>
        <taxon>Pasteurellales</taxon>
        <taxon>Pasteurellaceae</taxon>
        <taxon>Nicoletella</taxon>
    </lineage>
</organism>
<dbReference type="Proteomes" id="UP000295537">
    <property type="component" value="Unassembled WGS sequence"/>
</dbReference>
<gene>
    <name evidence="2" type="ORF">EV693_10715</name>
</gene>
<sequence>MFIIITLLLTLIINLKITLYMTTQIKSKQRVADHGEVFTRQEEVNAMLDLVKNETLRIESRFLEPACGNGNFLIEILRRKLEVVERQYAKSQREYEFYLVVAIGAIYGIELQQDNVQACRERLCKFVEQSYRLLFPETVNDEVIEVIRFILSLNIVQGNALKMCYVDDNNQDLPHKMLHFSEWSTVSFPRKWCLKRHDFEYQHLVFDGAEPYQSFQEYFACYFLEIQNAKPID</sequence>
<dbReference type="SUPFAM" id="SSF53335">
    <property type="entry name" value="S-adenosyl-L-methionine-dependent methyltransferases"/>
    <property type="match status" value="1"/>
</dbReference>
<dbReference type="Gene3D" id="3.40.50.150">
    <property type="entry name" value="Vaccinia Virus protein VP39"/>
    <property type="match status" value="1"/>
</dbReference>
<dbReference type="InterPro" id="IPR029063">
    <property type="entry name" value="SAM-dependent_MTases_sf"/>
</dbReference>
<dbReference type="Pfam" id="PF20473">
    <property type="entry name" value="MmeI_Mtase"/>
    <property type="match status" value="1"/>
</dbReference>
<dbReference type="InterPro" id="IPR046816">
    <property type="entry name" value="MmeI_Mtase"/>
</dbReference>
<feature type="domain" description="MmeI-like DNA-methyltransferase" evidence="1">
    <location>
        <begin position="59"/>
        <end position="164"/>
    </location>
</feature>
<evidence type="ECO:0000313" key="3">
    <source>
        <dbReference type="Proteomes" id="UP000295537"/>
    </source>
</evidence>
<dbReference type="EMBL" id="SLXJ01000007">
    <property type="protein sequence ID" value="TCP17150.1"/>
    <property type="molecule type" value="Genomic_DNA"/>
</dbReference>
<evidence type="ECO:0000313" key="2">
    <source>
        <dbReference type="EMBL" id="TCP17150.1"/>
    </source>
</evidence>
<keyword evidence="3" id="KW-1185">Reference proteome</keyword>
<protein>
    <recommendedName>
        <fullName evidence="1">MmeI-like DNA-methyltransferase domain-containing protein</fullName>
    </recommendedName>
</protein>
<proteinExistence type="predicted"/>
<dbReference type="AlphaFoldDB" id="A0A4R2N864"/>